<accession>A0A1H2RLZ5</accession>
<dbReference type="EMBL" id="FNNG01000001">
    <property type="protein sequence ID" value="SDW20492.1"/>
    <property type="molecule type" value="Genomic_DNA"/>
</dbReference>
<evidence type="ECO:0000256" key="1">
    <source>
        <dbReference type="ARBA" id="ARBA00006754"/>
    </source>
</evidence>
<dbReference type="AlphaFoldDB" id="A0A1H2RLZ5"/>
<sequence>MDTKVKHLLEQFKGFKLLAGAGGLDRKVSTVTVMDAPDIYNWMKGGEFLITTAYIMKDNPLELEDLIIKLNKNGASALGIKLGRFIEDLPNEVKDTADGLNFPIIYIPINYAFSDVIHPALSRIVNAQAKKLMMSERIHKSFTQIVIEGRGTNHIVETLYGILNRNVVFKDLVFNRIYIVSKSNKFKDDIENLSLDSMLGKYFNYPVQIGSSIYGYIIVDESKDTNSLEDLDKITIEHASTVIKLNIQKEISNRQIEQKYRDEFIQDLLLNNIRTIEEANNRAALYGWKMDRGLVCVIVDIDDYKKRFLSLEKTKGLEEERDIIFRLITAKMKKKFYKCFYTTYSDSIVYLIEPDVSPMKDFFIKLERVSEEIRKEIRENSQFTATIGIGSYKESVIDIYISFIEAQKAVRIGRTIYGGDNTHVYDDLGVYRMLFDISQGEEANNFCSQYLEKLIDYDRKNNCEYMETLRCLVENDWNLKKTAEDLFIHYNTMKYRFNKISEIINLNLNNREEKFMIELCLKLLDISKQYSLYMKTNI</sequence>
<keyword evidence="4" id="KW-1185">Reference proteome</keyword>
<evidence type="ECO:0000259" key="2">
    <source>
        <dbReference type="PROSITE" id="PS50887"/>
    </source>
</evidence>
<dbReference type="PANTHER" id="PTHR33744">
    <property type="entry name" value="CARBOHYDRATE DIACID REGULATOR"/>
    <property type="match status" value="1"/>
</dbReference>
<comment type="similarity">
    <text evidence="1">Belongs to the CdaR family.</text>
</comment>
<dbReference type="Pfam" id="PF13556">
    <property type="entry name" value="HTH_30"/>
    <property type="match status" value="1"/>
</dbReference>
<dbReference type="InterPro" id="IPR012914">
    <property type="entry name" value="PucR_dom"/>
</dbReference>
<dbReference type="InterPro" id="IPR025736">
    <property type="entry name" value="PucR_C-HTH_dom"/>
</dbReference>
<dbReference type="OrthoDB" id="1704333at2"/>
<name>A0A1H2RLZ5_9FIRM</name>
<evidence type="ECO:0000313" key="3">
    <source>
        <dbReference type="EMBL" id="SDW20492.1"/>
    </source>
</evidence>
<proteinExistence type="inferred from homology"/>
<evidence type="ECO:0000313" key="4">
    <source>
        <dbReference type="Proteomes" id="UP000198828"/>
    </source>
</evidence>
<protein>
    <submittedName>
        <fullName evidence="3">Purine catabolism regulatory protein</fullName>
    </submittedName>
</protein>
<reference evidence="3 4" key="1">
    <citation type="submission" date="2016-10" db="EMBL/GenBank/DDBJ databases">
        <authorList>
            <person name="de Groot N.N."/>
        </authorList>
    </citation>
    <scope>NUCLEOTIDE SEQUENCE [LARGE SCALE GENOMIC DNA]</scope>
    <source>
        <strain evidence="3 4">DSM 23310</strain>
    </source>
</reference>
<dbReference type="InterPro" id="IPR051448">
    <property type="entry name" value="CdaR-like_regulators"/>
</dbReference>
<dbReference type="PANTHER" id="PTHR33744:SF1">
    <property type="entry name" value="DNA-BINDING TRANSCRIPTIONAL ACTIVATOR ADER"/>
    <property type="match status" value="1"/>
</dbReference>
<feature type="domain" description="GGDEF" evidence="2">
    <location>
        <begin position="292"/>
        <end position="427"/>
    </location>
</feature>
<organism evidence="3 4">
    <name type="scientific">Tepidimicrobium xylanilyticum</name>
    <dbReference type="NCBI Taxonomy" id="1123352"/>
    <lineage>
        <taxon>Bacteria</taxon>
        <taxon>Bacillati</taxon>
        <taxon>Bacillota</taxon>
        <taxon>Tissierellia</taxon>
        <taxon>Tissierellales</taxon>
        <taxon>Tepidimicrobiaceae</taxon>
        <taxon>Tepidimicrobium</taxon>
    </lineage>
</organism>
<dbReference type="PROSITE" id="PS50887">
    <property type="entry name" value="GGDEF"/>
    <property type="match status" value="1"/>
</dbReference>
<dbReference type="Proteomes" id="UP000198828">
    <property type="component" value="Unassembled WGS sequence"/>
</dbReference>
<dbReference type="Pfam" id="PF17853">
    <property type="entry name" value="GGDEF_2"/>
    <property type="match status" value="1"/>
</dbReference>
<dbReference type="RefSeq" id="WP_093750335.1">
    <property type="nucleotide sequence ID" value="NZ_FNNG01000001.1"/>
</dbReference>
<dbReference type="InterPro" id="IPR000160">
    <property type="entry name" value="GGDEF_dom"/>
</dbReference>
<dbReference type="Pfam" id="PF07905">
    <property type="entry name" value="PucR"/>
    <property type="match status" value="1"/>
</dbReference>
<dbReference type="Gene3D" id="1.10.10.2840">
    <property type="entry name" value="PucR C-terminal helix-turn-helix domain"/>
    <property type="match status" value="1"/>
</dbReference>
<dbReference type="InterPro" id="IPR042070">
    <property type="entry name" value="PucR_C-HTH_sf"/>
</dbReference>
<gene>
    <name evidence="3" type="ORF">SAMN05660923_00414</name>
</gene>
<dbReference type="InterPro" id="IPR041522">
    <property type="entry name" value="CdaR_GGDEF"/>
</dbReference>